<protein>
    <submittedName>
        <fullName evidence="2">Reverse transcriptase domain-containing protein</fullName>
    </submittedName>
</protein>
<feature type="domain" description="Reverse transcriptase" evidence="1">
    <location>
        <begin position="72"/>
        <end position="148"/>
    </location>
</feature>
<evidence type="ECO:0000313" key="2">
    <source>
        <dbReference type="EMBL" id="GEZ81989.1"/>
    </source>
</evidence>
<name>A0A699IQ39_TANCI</name>
<dbReference type="PANTHER" id="PTHR24559:SF444">
    <property type="entry name" value="REVERSE TRANSCRIPTASE DOMAIN-CONTAINING PROTEIN"/>
    <property type="match status" value="1"/>
</dbReference>
<dbReference type="InterPro" id="IPR043128">
    <property type="entry name" value="Rev_trsase/Diguanyl_cyclase"/>
</dbReference>
<dbReference type="GO" id="GO:0003964">
    <property type="term" value="F:RNA-directed DNA polymerase activity"/>
    <property type="evidence" value="ECO:0007669"/>
    <property type="project" value="UniProtKB-KW"/>
</dbReference>
<dbReference type="PANTHER" id="PTHR24559">
    <property type="entry name" value="TRANSPOSON TY3-I GAG-POL POLYPROTEIN"/>
    <property type="match status" value="1"/>
</dbReference>
<dbReference type="InterPro" id="IPR053134">
    <property type="entry name" value="RNA-dir_DNA_polymerase"/>
</dbReference>
<dbReference type="SUPFAM" id="SSF56672">
    <property type="entry name" value="DNA/RNA polymerases"/>
    <property type="match status" value="1"/>
</dbReference>
<organism evidence="2">
    <name type="scientific">Tanacetum cinerariifolium</name>
    <name type="common">Dalmatian daisy</name>
    <name type="synonym">Chrysanthemum cinerariifolium</name>
    <dbReference type="NCBI Taxonomy" id="118510"/>
    <lineage>
        <taxon>Eukaryota</taxon>
        <taxon>Viridiplantae</taxon>
        <taxon>Streptophyta</taxon>
        <taxon>Embryophyta</taxon>
        <taxon>Tracheophyta</taxon>
        <taxon>Spermatophyta</taxon>
        <taxon>Magnoliopsida</taxon>
        <taxon>eudicotyledons</taxon>
        <taxon>Gunneridae</taxon>
        <taxon>Pentapetalae</taxon>
        <taxon>asterids</taxon>
        <taxon>campanulids</taxon>
        <taxon>Asterales</taxon>
        <taxon>Asteraceae</taxon>
        <taxon>Asteroideae</taxon>
        <taxon>Anthemideae</taxon>
        <taxon>Anthemidinae</taxon>
        <taxon>Tanacetum</taxon>
    </lineage>
</organism>
<dbReference type="Gene3D" id="3.30.70.270">
    <property type="match status" value="1"/>
</dbReference>
<reference evidence="2" key="1">
    <citation type="journal article" date="2019" name="Sci. Rep.">
        <title>Draft genome of Tanacetum cinerariifolium, the natural source of mosquito coil.</title>
        <authorList>
            <person name="Yamashiro T."/>
            <person name="Shiraishi A."/>
            <person name="Satake H."/>
            <person name="Nakayama K."/>
        </authorList>
    </citation>
    <scope>NUCLEOTIDE SEQUENCE</scope>
</reference>
<evidence type="ECO:0000259" key="1">
    <source>
        <dbReference type="Pfam" id="PF00078"/>
    </source>
</evidence>
<dbReference type="Pfam" id="PF00078">
    <property type="entry name" value="RVT_1"/>
    <property type="match status" value="1"/>
</dbReference>
<dbReference type="EMBL" id="BKCJ010327969">
    <property type="protein sequence ID" value="GEZ81989.1"/>
    <property type="molecule type" value="Genomic_DNA"/>
</dbReference>
<feature type="non-terminal residue" evidence="2">
    <location>
        <position position="1"/>
    </location>
</feature>
<gene>
    <name evidence="2" type="ORF">Tci_553962</name>
</gene>
<proteinExistence type="predicted"/>
<comment type="caution">
    <text evidence="2">The sequence shown here is derived from an EMBL/GenBank/DDBJ whole genome shotgun (WGS) entry which is preliminary data.</text>
</comment>
<dbReference type="AlphaFoldDB" id="A0A699IQ39"/>
<accession>A0A699IQ39</accession>
<sequence length="358" mass="40990">KITIFIQWDHRKARSEKDSSSPINSSRNANIPSPRRILTLRTSRIIQLECIMVSRLEAEPSDIIQAAEERIKNAGVTYQRLVDKAFQKQIGRNLKVYVDDLVIKSRTEHEIKRHIEETFKTLREINKKLNPKKCPFGIEDGTFLGYKVNTKGIMVCPDKVGVVLNLPSPKYLKDVQKLNGKLASLNRFLFKSAKKSLQFFKSLRKLPILIAPMEREELIVHLTAAGETYRPRTLVKGQILVDFIVERPEDDPLDTPMEAEEELPDPWTLFTDGSSCVDGLILINPEGSEFTYAMRFSFKKFSIKQVPRSENKNADALSKIASTSFAYLTKQVMVEELREKSINEAKILAVWRKRDTHG</sequence>
<keyword evidence="2" id="KW-0808">Transferase</keyword>
<dbReference type="InterPro" id="IPR043502">
    <property type="entry name" value="DNA/RNA_pol_sf"/>
</dbReference>
<keyword evidence="2" id="KW-0548">Nucleotidyltransferase</keyword>
<keyword evidence="2" id="KW-0695">RNA-directed DNA polymerase</keyword>
<dbReference type="InterPro" id="IPR000477">
    <property type="entry name" value="RT_dom"/>
</dbReference>